<dbReference type="SUPFAM" id="SSF109854">
    <property type="entry name" value="DinB/YfiT-like putative metalloenzymes"/>
    <property type="match status" value="1"/>
</dbReference>
<dbReference type="EMBL" id="WTYQ01000003">
    <property type="protein sequence ID" value="MXP26348.1"/>
    <property type="molecule type" value="Genomic_DNA"/>
</dbReference>
<gene>
    <name evidence="1" type="ORF">GRI39_09895</name>
</gene>
<name>A0A845AGV3_9SPHN</name>
<accession>A0A845AGV3</accession>
<protein>
    <submittedName>
        <fullName evidence="1">DUF1993 family protein</fullName>
    </submittedName>
</protein>
<dbReference type="InterPro" id="IPR034660">
    <property type="entry name" value="DinB/YfiT-like"/>
</dbReference>
<dbReference type="OrthoDB" id="338237at2"/>
<dbReference type="AlphaFoldDB" id="A0A845AGV3"/>
<dbReference type="Pfam" id="PF09351">
    <property type="entry name" value="DUF1993"/>
    <property type="match status" value="1"/>
</dbReference>
<proteinExistence type="predicted"/>
<comment type="caution">
    <text evidence="1">The sequence shown here is derived from an EMBL/GenBank/DDBJ whole genome shotgun (WGS) entry which is preliminary data.</text>
</comment>
<dbReference type="InterPro" id="IPR018531">
    <property type="entry name" value="DUF1993"/>
</dbReference>
<evidence type="ECO:0000313" key="1">
    <source>
        <dbReference type="EMBL" id="MXP26348.1"/>
    </source>
</evidence>
<dbReference type="RefSeq" id="WP_160739532.1">
    <property type="nucleotide sequence ID" value="NZ_WTYQ01000003.1"/>
</dbReference>
<dbReference type="PANTHER" id="PTHR36922:SF1">
    <property type="entry name" value="DUF1993 DOMAIN-CONTAINING PROTEIN"/>
    <property type="match status" value="1"/>
</dbReference>
<organism evidence="1 2">
    <name type="scientific">Altericroceibacterium indicum</name>
    <dbReference type="NCBI Taxonomy" id="374177"/>
    <lineage>
        <taxon>Bacteria</taxon>
        <taxon>Pseudomonadati</taxon>
        <taxon>Pseudomonadota</taxon>
        <taxon>Alphaproteobacteria</taxon>
        <taxon>Sphingomonadales</taxon>
        <taxon>Erythrobacteraceae</taxon>
        <taxon>Altericroceibacterium</taxon>
    </lineage>
</organism>
<sequence>MMLTNLLSSTYVQMLTALSNWLDKAAAQMSPEEAQALLRAKLAPDMFPLSTQVRFACVQAQEGMYRLRGKDFPPSVQILLDEGRNADAHPGTIAEAKARIEETMALVQSLSTGEEPDRDQPVAHALPMGMIFDLSAEQYACDWALPQFYFHVMTAYSILRNQGAELGKADYVAHMFAYLRPGTMPEQ</sequence>
<dbReference type="Gene3D" id="1.20.120.450">
    <property type="entry name" value="dinb family like domain"/>
    <property type="match status" value="1"/>
</dbReference>
<dbReference type="Proteomes" id="UP000460561">
    <property type="component" value="Unassembled WGS sequence"/>
</dbReference>
<keyword evidence="2" id="KW-1185">Reference proteome</keyword>
<reference evidence="1 2" key="1">
    <citation type="submission" date="2019-12" db="EMBL/GenBank/DDBJ databases">
        <title>Genomic-based taxomic classification of the family Erythrobacteraceae.</title>
        <authorList>
            <person name="Xu L."/>
        </authorList>
    </citation>
    <scope>NUCLEOTIDE SEQUENCE [LARGE SCALE GENOMIC DNA]</scope>
    <source>
        <strain evidence="1 2">DSM 18604</strain>
    </source>
</reference>
<evidence type="ECO:0000313" key="2">
    <source>
        <dbReference type="Proteomes" id="UP000460561"/>
    </source>
</evidence>
<dbReference type="PANTHER" id="PTHR36922">
    <property type="entry name" value="BLL2446 PROTEIN"/>
    <property type="match status" value="1"/>
</dbReference>